<evidence type="ECO:0000313" key="2">
    <source>
        <dbReference type="Proteomes" id="UP000554482"/>
    </source>
</evidence>
<organism evidence="1 2">
    <name type="scientific">Thalictrum thalictroides</name>
    <name type="common">Rue-anemone</name>
    <name type="synonym">Anemone thalictroides</name>
    <dbReference type="NCBI Taxonomy" id="46969"/>
    <lineage>
        <taxon>Eukaryota</taxon>
        <taxon>Viridiplantae</taxon>
        <taxon>Streptophyta</taxon>
        <taxon>Embryophyta</taxon>
        <taxon>Tracheophyta</taxon>
        <taxon>Spermatophyta</taxon>
        <taxon>Magnoliopsida</taxon>
        <taxon>Ranunculales</taxon>
        <taxon>Ranunculaceae</taxon>
        <taxon>Thalictroideae</taxon>
        <taxon>Thalictrum</taxon>
    </lineage>
</organism>
<dbReference type="OrthoDB" id="822094at2759"/>
<proteinExistence type="predicted"/>
<name>A0A7J6WNQ7_THATH</name>
<dbReference type="InterPro" id="IPR015943">
    <property type="entry name" value="WD40/YVTN_repeat-like_dom_sf"/>
</dbReference>
<gene>
    <name evidence="1" type="ORF">FRX31_011840</name>
</gene>
<sequence>IWAIKSEEIHCIQVHDVKEAVHELTANNSFACFASQATGVKIIHTLCIRDGFLFAGGSSVDGIAGRVFSLATGVVDGALPVGQDIHCIAVNNDFVFTGTKCGTIDVCLRERLVRVSSLRISGAGNTRVTSLISDSDGDMLFAGSSDGKIQVGIIYIT</sequence>
<comment type="caution">
    <text evidence="1">The sequence shown here is derived from an EMBL/GenBank/DDBJ whole genome shotgun (WGS) entry which is preliminary data.</text>
</comment>
<accession>A0A7J6WNQ7</accession>
<dbReference type="Proteomes" id="UP000554482">
    <property type="component" value="Unassembled WGS sequence"/>
</dbReference>
<evidence type="ECO:0000313" key="1">
    <source>
        <dbReference type="EMBL" id="KAF5198573.1"/>
    </source>
</evidence>
<dbReference type="InterPro" id="IPR052858">
    <property type="entry name" value="E3_ubiquitin-ligase_LIN"/>
</dbReference>
<keyword evidence="2" id="KW-1185">Reference proteome</keyword>
<reference evidence="1 2" key="1">
    <citation type="submission" date="2020-06" db="EMBL/GenBank/DDBJ databases">
        <title>Transcriptomic and genomic resources for Thalictrum thalictroides and T. hernandezii: Facilitating candidate gene discovery in an emerging model plant lineage.</title>
        <authorList>
            <person name="Arias T."/>
            <person name="Riano-Pachon D.M."/>
            <person name="Di Stilio V.S."/>
        </authorList>
    </citation>
    <scope>NUCLEOTIDE SEQUENCE [LARGE SCALE GENOMIC DNA]</scope>
    <source>
        <strain evidence="2">cv. WT478/WT964</strain>
        <tissue evidence="1">Leaves</tissue>
    </source>
</reference>
<dbReference type="Gene3D" id="2.130.10.10">
    <property type="entry name" value="YVTN repeat-like/Quinoprotein amine dehydrogenase"/>
    <property type="match status" value="1"/>
</dbReference>
<dbReference type="PANTHER" id="PTHR47446">
    <property type="entry name" value="RING-TYPE E3 UBIQUITIN TRANSFERASE"/>
    <property type="match status" value="1"/>
</dbReference>
<dbReference type="PANTHER" id="PTHR47446:SF3">
    <property type="entry name" value="RING-TYPE E3 UBIQUITIN TRANSFERASE"/>
    <property type="match status" value="1"/>
</dbReference>
<feature type="non-terminal residue" evidence="1">
    <location>
        <position position="1"/>
    </location>
</feature>
<dbReference type="EMBL" id="JABWDY010013111">
    <property type="protein sequence ID" value="KAF5198573.1"/>
    <property type="molecule type" value="Genomic_DNA"/>
</dbReference>
<protein>
    <submittedName>
        <fullName evidence="1">Uncharacterized protein</fullName>
    </submittedName>
</protein>
<dbReference type="SUPFAM" id="SSF50978">
    <property type="entry name" value="WD40 repeat-like"/>
    <property type="match status" value="1"/>
</dbReference>
<dbReference type="AlphaFoldDB" id="A0A7J6WNQ7"/>
<dbReference type="InterPro" id="IPR036322">
    <property type="entry name" value="WD40_repeat_dom_sf"/>
</dbReference>